<evidence type="ECO:0000313" key="2">
    <source>
        <dbReference type="EMBL" id="SDJ75757.1"/>
    </source>
</evidence>
<dbReference type="InterPro" id="IPR000835">
    <property type="entry name" value="HTH_MarR-typ"/>
</dbReference>
<dbReference type="GO" id="GO:0006950">
    <property type="term" value="P:response to stress"/>
    <property type="evidence" value="ECO:0007669"/>
    <property type="project" value="TreeGrafter"/>
</dbReference>
<gene>
    <name evidence="2" type="ORF">SAMN05421806_102365</name>
</gene>
<dbReference type="STRING" id="417292.SAMN05421806_102365"/>
<accession>A0A1G8WC95</accession>
<evidence type="ECO:0000259" key="1">
    <source>
        <dbReference type="PROSITE" id="PS50995"/>
    </source>
</evidence>
<dbReference type="Proteomes" id="UP000199155">
    <property type="component" value="Unassembled WGS sequence"/>
</dbReference>
<dbReference type="GO" id="GO:0003677">
    <property type="term" value="F:DNA binding"/>
    <property type="evidence" value="ECO:0007669"/>
    <property type="project" value="UniProtKB-KW"/>
</dbReference>
<dbReference type="InterPro" id="IPR036390">
    <property type="entry name" value="WH_DNA-bd_sf"/>
</dbReference>
<dbReference type="Pfam" id="PF12802">
    <property type="entry name" value="MarR_2"/>
    <property type="match status" value="1"/>
</dbReference>
<keyword evidence="2" id="KW-0238">DNA-binding</keyword>
<dbReference type="PRINTS" id="PR00598">
    <property type="entry name" value="HTHMARR"/>
</dbReference>
<dbReference type="SMART" id="SM00347">
    <property type="entry name" value="HTH_MARR"/>
    <property type="match status" value="1"/>
</dbReference>
<keyword evidence="3" id="KW-1185">Reference proteome</keyword>
<dbReference type="GO" id="GO:0003700">
    <property type="term" value="F:DNA-binding transcription factor activity"/>
    <property type="evidence" value="ECO:0007669"/>
    <property type="project" value="InterPro"/>
</dbReference>
<protein>
    <submittedName>
        <fullName evidence="2">DNA-binding transcriptional regulator, MarR family</fullName>
    </submittedName>
</protein>
<dbReference type="PANTHER" id="PTHR33164">
    <property type="entry name" value="TRANSCRIPTIONAL REGULATOR, MARR FAMILY"/>
    <property type="match status" value="1"/>
</dbReference>
<name>A0A1G8WC95_9ACTN</name>
<dbReference type="RefSeq" id="WP_093608127.1">
    <property type="nucleotide sequence ID" value="NZ_FNFF01000002.1"/>
</dbReference>
<reference evidence="2 3" key="1">
    <citation type="submission" date="2016-10" db="EMBL/GenBank/DDBJ databases">
        <authorList>
            <person name="de Groot N.N."/>
        </authorList>
    </citation>
    <scope>NUCLEOTIDE SEQUENCE [LARGE SCALE GENOMIC DNA]</scope>
    <source>
        <strain evidence="2 3">CGMCC 4.5727</strain>
    </source>
</reference>
<organism evidence="2 3">
    <name type="scientific">Streptomyces indicus</name>
    <dbReference type="NCBI Taxonomy" id="417292"/>
    <lineage>
        <taxon>Bacteria</taxon>
        <taxon>Bacillati</taxon>
        <taxon>Actinomycetota</taxon>
        <taxon>Actinomycetes</taxon>
        <taxon>Kitasatosporales</taxon>
        <taxon>Streptomycetaceae</taxon>
        <taxon>Streptomyces</taxon>
    </lineage>
</organism>
<dbReference type="PANTHER" id="PTHR33164:SF43">
    <property type="entry name" value="HTH-TYPE TRANSCRIPTIONAL REPRESSOR YETL"/>
    <property type="match status" value="1"/>
</dbReference>
<sequence length="151" mass="16432">MAASERAAEPHYRPAFLLAYHGGITDGLIRKAVATAGLSPRHVATLQLLADGPVSQKALIEGLGVDPSVLVALLNGLEKDELVERRRDPADRRRHIVEITPEGTARLRKADAALDMVERELFADLSERELATLRGLLDRLRTSAGSFECGE</sequence>
<dbReference type="PROSITE" id="PS50995">
    <property type="entry name" value="HTH_MARR_2"/>
    <property type="match status" value="1"/>
</dbReference>
<evidence type="ECO:0000313" key="3">
    <source>
        <dbReference type="Proteomes" id="UP000199155"/>
    </source>
</evidence>
<proteinExistence type="predicted"/>
<dbReference type="EMBL" id="FNFF01000002">
    <property type="protein sequence ID" value="SDJ75757.1"/>
    <property type="molecule type" value="Genomic_DNA"/>
</dbReference>
<dbReference type="OrthoDB" id="4463574at2"/>
<dbReference type="InterPro" id="IPR039422">
    <property type="entry name" value="MarR/SlyA-like"/>
</dbReference>
<dbReference type="InterPro" id="IPR036388">
    <property type="entry name" value="WH-like_DNA-bd_sf"/>
</dbReference>
<dbReference type="SUPFAM" id="SSF46785">
    <property type="entry name" value="Winged helix' DNA-binding domain"/>
    <property type="match status" value="1"/>
</dbReference>
<feature type="domain" description="HTH marR-type" evidence="1">
    <location>
        <begin position="1"/>
        <end position="142"/>
    </location>
</feature>
<dbReference type="Gene3D" id="1.10.10.10">
    <property type="entry name" value="Winged helix-like DNA-binding domain superfamily/Winged helix DNA-binding domain"/>
    <property type="match status" value="1"/>
</dbReference>
<dbReference type="AlphaFoldDB" id="A0A1G8WC95"/>